<dbReference type="Proteomes" id="UP000838412">
    <property type="component" value="Chromosome 1"/>
</dbReference>
<dbReference type="EC" id="3.1.26.4" evidence="2"/>
<dbReference type="GO" id="GO:0004523">
    <property type="term" value="F:RNA-DNA hybrid ribonuclease activity"/>
    <property type="evidence" value="ECO:0007669"/>
    <property type="project" value="UniProtKB-EC"/>
</dbReference>
<keyword evidence="4" id="KW-0808">Transferase</keyword>
<evidence type="ECO:0000256" key="6">
    <source>
        <dbReference type="ARBA" id="ARBA00022722"/>
    </source>
</evidence>
<dbReference type="SUPFAM" id="SSF53098">
    <property type="entry name" value="Ribonuclease H-like"/>
    <property type="match status" value="1"/>
</dbReference>
<dbReference type="SUPFAM" id="SSF56672">
    <property type="entry name" value="DNA/RNA polymerases"/>
    <property type="match status" value="1"/>
</dbReference>
<dbReference type="GO" id="GO:0015074">
    <property type="term" value="P:DNA integration"/>
    <property type="evidence" value="ECO:0007669"/>
    <property type="project" value="InterPro"/>
</dbReference>
<feature type="region of interest" description="Disordered" evidence="12">
    <location>
        <begin position="799"/>
        <end position="820"/>
    </location>
</feature>
<evidence type="ECO:0000256" key="12">
    <source>
        <dbReference type="SAM" id="MobiDB-lite"/>
    </source>
</evidence>
<dbReference type="Gene3D" id="3.30.420.10">
    <property type="entry name" value="Ribonuclease H-like superfamily/Ribonuclease H"/>
    <property type="match status" value="1"/>
</dbReference>
<reference evidence="15" key="1">
    <citation type="submission" date="2022-01" db="EMBL/GenBank/DDBJ databases">
        <authorList>
            <person name="Braso-Vives M."/>
        </authorList>
    </citation>
    <scope>NUCLEOTIDE SEQUENCE</scope>
</reference>
<evidence type="ECO:0000256" key="2">
    <source>
        <dbReference type="ARBA" id="ARBA00012180"/>
    </source>
</evidence>
<sequence length="871" mass="97796">MLENDVIEPSSSPWASPVVLVTKKDGSPRFCVDYRKLNSVTIPDAHPLPRIDDTLDALAGASYFSTLDMKSAYWQVPLHPSDKEKTAFVTSDGLYQFKVLPFGLSNSPATFQRLVQLMLAGVGWDVCLAYLDDVIVFTATIDDHLRVLQNVFDRFRRAGLKLNPAKCHFARHEVTFLGHVVSHHGISPDPNNTSRVENWPTPVSQKDVRSFLGLASFYRKFVPSFATVADPLTRLTDKNQRFQWTESCQAAFNTLKRLLTHTPVLSFPDFRHEFVLATDASTTGIGAVLCQDHAGTRHVVAYASKTLSKSQRGWSTYDREFWAMVWAIRNFRPYLYGRRFTLLTDHRPLLSCLKTPLGDGIAQSRRSRWAIELSTYDFSIEYRPGTANNDADALSRRPNSPTPADAAGQIPVVEDSGLPATCMATHLAPTPAIDFLREQEADVTCNELIQWLKDSNKPDSTALHGKGRDLISLWEDFDNLFLSEGVVCRRPPDSPTTTSPQIVLPRGLVPVVLQQLHDDPTAGHFGHARTLRRVRRRFYWPGNKYVLVVADVFTKYINLYAIKSQDASTVADKIFHDFVGQHGVPDQLHSDQGAQYQSRLIAELCKSLQIAKSRTTPYHPQGDGQVERFNRTLKDTLAKCLADHEGDWDKLLPHVALAYNTSVNTTTGFTPFYLVHGREARLPVDVNCHLPSSTPHLQNLQTAFTTVREAIANAHKQQDRHNNSHIRHHTYKVGDYVWLHHPPAAAHKLSLPWTGPFAILETLPAESSVPVLYRIGPTKEGGDQRQQVIHHNRLKAYVSPRVHREQSTSPPPDTPIAPTDGYTDFVLRTDEKYAPSEPIVNIVPLPPSVPGAPVRTRSGRISRPPDRFMYM</sequence>
<dbReference type="PANTHER" id="PTHR37984:SF5">
    <property type="entry name" value="PROTEIN NYNRIN-LIKE"/>
    <property type="match status" value="1"/>
</dbReference>
<evidence type="ECO:0000256" key="8">
    <source>
        <dbReference type="ARBA" id="ARBA00022801"/>
    </source>
</evidence>
<evidence type="ECO:0000313" key="15">
    <source>
        <dbReference type="EMBL" id="CAH1229798.1"/>
    </source>
</evidence>
<feature type="region of interest" description="Disordered" evidence="12">
    <location>
        <begin position="389"/>
        <end position="409"/>
    </location>
</feature>
<dbReference type="FunFam" id="3.10.10.10:FF:000007">
    <property type="entry name" value="Retrovirus-related Pol polyprotein from transposon 17.6-like Protein"/>
    <property type="match status" value="1"/>
</dbReference>
<evidence type="ECO:0000256" key="3">
    <source>
        <dbReference type="ARBA" id="ARBA00022670"/>
    </source>
</evidence>
<dbReference type="Pfam" id="PF00665">
    <property type="entry name" value="rve"/>
    <property type="match status" value="1"/>
</dbReference>
<name>A0A8J9YMW3_BRALA</name>
<evidence type="ECO:0000256" key="11">
    <source>
        <dbReference type="ARBA" id="ARBA00039658"/>
    </source>
</evidence>
<dbReference type="Gene3D" id="3.30.70.270">
    <property type="match status" value="2"/>
</dbReference>
<proteinExistence type="inferred from homology"/>
<dbReference type="CDD" id="cd01647">
    <property type="entry name" value="RT_LTR"/>
    <property type="match status" value="1"/>
</dbReference>
<dbReference type="Pfam" id="PF00078">
    <property type="entry name" value="RVT_1"/>
    <property type="match status" value="1"/>
</dbReference>
<evidence type="ECO:0000256" key="4">
    <source>
        <dbReference type="ARBA" id="ARBA00022679"/>
    </source>
</evidence>
<dbReference type="GO" id="GO:0008233">
    <property type="term" value="F:peptidase activity"/>
    <property type="evidence" value="ECO:0007669"/>
    <property type="project" value="UniProtKB-KW"/>
</dbReference>
<evidence type="ECO:0000259" key="14">
    <source>
        <dbReference type="PROSITE" id="PS50994"/>
    </source>
</evidence>
<evidence type="ECO:0000313" key="16">
    <source>
        <dbReference type="Proteomes" id="UP000838412"/>
    </source>
</evidence>
<keyword evidence="9" id="KW-0695">RNA-directed DNA polymerase</keyword>
<dbReference type="PANTHER" id="PTHR37984">
    <property type="entry name" value="PROTEIN CBG26694"/>
    <property type="match status" value="1"/>
</dbReference>
<dbReference type="PROSITE" id="PS50994">
    <property type="entry name" value="INTEGRASE"/>
    <property type="match status" value="1"/>
</dbReference>
<dbReference type="GO" id="GO:0003676">
    <property type="term" value="F:nucleic acid binding"/>
    <property type="evidence" value="ECO:0007669"/>
    <property type="project" value="InterPro"/>
</dbReference>
<evidence type="ECO:0000256" key="9">
    <source>
        <dbReference type="ARBA" id="ARBA00022918"/>
    </source>
</evidence>
<dbReference type="AlphaFoldDB" id="A0A8J9YMW3"/>
<dbReference type="PROSITE" id="PS50878">
    <property type="entry name" value="RT_POL"/>
    <property type="match status" value="1"/>
</dbReference>
<feature type="domain" description="Integrase catalytic" evidence="14">
    <location>
        <begin position="506"/>
        <end position="679"/>
    </location>
</feature>
<dbReference type="InterPro" id="IPR043502">
    <property type="entry name" value="DNA/RNA_pol_sf"/>
</dbReference>
<evidence type="ECO:0000256" key="7">
    <source>
        <dbReference type="ARBA" id="ARBA00022759"/>
    </source>
</evidence>
<evidence type="ECO:0000256" key="10">
    <source>
        <dbReference type="ARBA" id="ARBA00023268"/>
    </source>
</evidence>
<dbReference type="InterPro" id="IPR001584">
    <property type="entry name" value="Integrase_cat-core"/>
</dbReference>
<dbReference type="FunFam" id="3.30.420.10:FF:000032">
    <property type="entry name" value="Retrovirus-related Pol polyprotein from transposon 297-like Protein"/>
    <property type="match status" value="1"/>
</dbReference>
<keyword evidence="3" id="KW-0645">Protease</keyword>
<feature type="region of interest" description="Disordered" evidence="12">
    <location>
        <begin position="851"/>
        <end position="871"/>
    </location>
</feature>
<dbReference type="InterPro" id="IPR043128">
    <property type="entry name" value="Rev_trsase/Diguanyl_cyclase"/>
</dbReference>
<evidence type="ECO:0000256" key="5">
    <source>
        <dbReference type="ARBA" id="ARBA00022695"/>
    </source>
</evidence>
<keyword evidence="7" id="KW-0255">Endonuclease</keyword>
<dbReference type="OrthoDB" id="116078at2759"/>
<dbReference type="Gene3D" id="3.10.10.10">
    <property type="entry name" value="HIV Type 1 Reverse Transcriptase, subunit A, domain 1"/>
    <property type="match status" value="1"/>
</dbReference>
<keyword evidence="5" id="KW-0548">Nucleotidyltransferase</keyword>
<protein>
    <recommendedName>
        <fullName evidence="11">Gypsy retrotransposon integrase-like protein 1</fullName>
        <ecNumber evidence="2">3.1.26.4</ecNumber>
    </recommendedName>
</protein>
<dbReference type="EMBL" id="OV696686">
    <property type="protein sequence ID" value="CAH1229798.1"/>
    <property type="molecule type" value="Genomic_DNA"/>
</dbReference>
<accession>A0A8J9YMW3</accession>
<keyword evidence="10" id="KW-0511">Multifunctional enzyme</keyword>
<dbReference type="GO" id="GO:0006508">
    <property type="term" value="P:proteolysis"/>
    <property type="evidence" value="ECO:0007669"/>
    <property type="project" value="UniProtKB-KW"/>
</dbReference>
<organism evidence="15 16">
    <name type="scientific">Branchiostoma lanceolatum</name>
    <name type="common">Common lancelet</name>
    <name type="synonym">Amphioxus lanceolatum</name>
    <dbReference type="NCBI Taxonomy" id="7740"/>
    <lineage>
        <taxon>Eukaryota</taxon>
        <taxon>Metazoa</taxon>
        <taxon>Chordata</taxon>
        <taxon>Cephalochordata</taxon>
        <taxon>Leptocardii</taxon>
        <taxon>Amphioxiformes</taxon>
        <taxon>Branchiostomatidae</taxon>
        <taxon>Branchiostoma</taxon>
    </lineage>
</organism>
<dbReference type="InterPro" id="IPR012337">
    <property type="entry name" value="RNaseH-like_sf"/>
</dbReference>
<dbReference type="FunFam" id="3.30.70.270:FF:000115">
    <property type="entry name" value="Polyprotein of retroviral origin, putative"/>
    <property type="match status" value="1"/>
</dbReference>
<keyword evidence="16" id="KW-1185">Reference proteome</keyword>
<evidence type="ECO:0000259" key="13">
    <source>
        <dbReference type="PROSITE" id="PS50878"/>
    </source>
</evidence>
<dbReference type="GO" id="GO:0003964">
    <property type="term" value="F:RNA-directed DNA polymerase activity"/>
    <property type="evidence" value="ECO:0007669"/>
    <property type="project" value="UniProtKB-KW"/>
</dbReference>
<comment type="similarity">
    <text evidence="1">Belongs to the beta type-B retroviral polymerase family. HERV class-II K(HML-2) pol subfamily.</text>
</comment>
<feature type="domain" description="Reverse transcriptase" evidence="13">
    <location>
        <begin position="2"/>
        <end position="181"/>
    </location>
</feature>
<keyword evidence="6" id="KW-0540">Nuclease</keyword>
<dbReference type="Pfam" id="PF17919">
    <property type="entry name" value="RT_RNaseH_2"/>
    <property type="match status" value="1"/>
</dbReference>
<keyword evidence="8" id="KW-0378">Hydrolase</keyword>
<dbReference type="InterPro" id="IPR000477">
    <property type="entry name" value="RT_dom"/>
</dbReference>
<dbReference type="InterPro" id="IPR036397">
    <property type="entry name" value="RNaseH_sf"/>
</dbReference>
<dbReference type="FunFam" id="1.10.340.70:FF:000001">
    <property type="entry name" value="Retrovirus-related Pol polyprotein from transposon gypsy-like Protein"/>
    <property type="match status" value="1"/>
</dbReference>
<dbReference type="InterPro" id="IPR041577">
    <property type="entry name" value="RT_RNaseH_2"/>
</dbReference>
<evidence type="ECO:0000256" key="1">
    <source>
        <dbReference type="ARBA" id="ARBA00010879"/>
    </source>
</evidence>
<gene>
    <name evidence="15" type="primary">RTL1</name>
    <name evidence="15" type="ORF">BLAG_LOCUS901</name>
</gene>
<dbReference type="CDD" id="cd09274">
    <property type="entry name" value="RNase_HI_RT_Ty3"/>
    <property type="match status" value="1"/>
</dbReference>
<dbReference type="InterPro" id="IPR050951">
    <property type="entry name" value="Retrovirus_Pol_polyprotein"/>
</dbReference>